<dbReference type="Proteomes" id="UP000323188">
    <property type="component" value="Unassembled WGS sequence"/>
</dbReference>
<sequence length="156" mass="17850">MARNKELADRLAEVLLSGRWVANTNYKELLENLTWKQATQKIGGLNSIAALTYHVNYYIGGMLPVLKGGSLEIRDKFSFQLPKLESQVDWERMTTEFITNSKAFVEAVSNLPETQLDAVFVDEKYGTYARNIEGLIEHCYYHLGQISLLKKMITNR</sequence>
<dbReference type="InterPro" id="IPR024775">
    <property type="entry name" value="DinB-like"/>
</dbReference>
<reference evidence="2 3" key="1">
    <citation type="submission" date="2019-09" db="EMBL/GenBank/DDBJ databases">
        <authorList>
            <person name="Khan S.A."/>
            <person name="Jeon C.O."/>
            <person name="Chun B.H."/>
            <person name="Jeong S.E."/>
        </authorList>
    </citation>
    <scope>NUCLEOTIDE SEQUENCE [LARGE SCALE GENOMIC DNA]</scope>
    <source>
        <strain evidence="2 3">KCTC 42508</strain>
    </source>
</reference>
<organism evidence="2 3">
    <name type="scientific">Maribacter flavus</name>
    <dbReference type="NCBI Taxonomy" id="1658664"/>
    <lineage>
        <taxon>Bacteria</taxon>
        <taxon>Pseudomonadati</taxon>
        <taxon>Bacteroidota</taxon>
        <taxon>Flavobacteriia</taxon>
        <taxon>Flavobacteriales</taxon>
        <taxon>Flavobacteriaceae</taxon>
        <taxon>Maribacter</taxon>
    </lineage>
</organism>
<dbReference type="SUPFAM" id="SSF109854">
    <property type="entry name" value="DinB/YfiT-like putative metalloenzymes"/>
    <property type="match status" value="1"/>
</dbReference>
<gene>
    <name evidence="2" type="ORF">F0361_12085</name>
</gene>
<evidence type="ECO:0000313" key="2">
    <source>
        <dbReference type="EMBL" id="KAA2216727.1"/>
    </source>
</evidence>
<name>A0A5B2TQA3_9FLAO</name>
<feature type="domain" description="DinB-like" evidence="1">
    <location>
        <begin position="25"/>
        <end position="144"/>
    </location>
</feature>
<evidence type="ECO:0000259" key="1">
    <source>
        <dbReference type="Pfam" id="PF12867"/>
    </source>
</evidence>
<protein>
    <submittedName>
        <fullName evidence="2">DinB family protein</fullName>
    </submittedName>
</protein>
<dbReference type="Pfam" id="PF12867">
    <property type="entry name" value="DinB_2"/>
    <property type="match status" value="1"/>
</dbReference>
<dbReference type="RefSeq" id="WP_154918848.1">
    <property type="nucleotide sequence ID" value="NZ_VUOE01000002.1"/>
</dbReference>
<proteinExistence type="predicted"/>
<comment type="caution">
    <text evidence="2">The sequence shown here is derived from an EMBL/GenBank/DDBJ whole genome shotgun (WGS) entry which is preliminary data.</text>
</comment>
<dbReference type="InterPro" id="IPR034660">
    <property type="entry name" value="DinB/YfiT-like"/>
</dbReference>
<evidence type="ECO:0000313" key="3">
    <source>
        <dbReference type="Proteomes" id="UP000323188"/>
    </source>
</evidence>
<dbReference type="AlphaFoldDB" id="A0A5B2TQA3"/>
<dbReference type="Gene3D" id="1.20.120.450">
    <property type="entry name" value="dinb family like domain"/>
    <property type="match status" value="1"/>
</dbReference>
<dbReference type="EMBL" id="VUOE01000002">
    <property type="protein sequence ID" value="KAA2216727.1"/>
    <property type="molecule type" value="Genomic_DNA"/>
</dbReference>
<accession>A0A5B2TQA3</accession>